<keyword evidence="2" id="KW-1185">Reference proteome</keyword>
<proteinExistence type="predicted"/>
<protein>
    <submittedName>
        <fullName evidence="1">Uncharacterized protein</fullName>
    </submittedName>
</protein>
<accession>C1D6Y5</accession>
<sequence length="45" mass="5162">MRFAGSGYRGEFLCACGGHCKCTKTFLLHGYVIIFEFLFICHDLR</sequence>
<reference evidence="1 2" key="1">
    <citation type="journal article" date="2009" name="PLoS Genet.">
        <title>The complete genome and proteome of Laribacter hongkongensis reveal potential mechanisms for adaptations to different temperatures and habitats.</title>
        <authorList>
            <person name="Woo P.C."/>
            <person name="Lau S.K."/>
            <person name="Tse H."/>
            <person name="Teng J.L."/>
            <person name="Curreem S.O."/>
            <person name="Tsang A.K."/>
            <person name="Fan R.Y."/>
            <person name="Wong G.K."/>
            <person name="Huang Y."/>
            <person name="Loman N.J."/>
            <person name="Snyder L.A."/>
            <person name="Cai J.J."/>
            <person name="Huang J.D."/>
            <person name="Mak W."/>
            <person name="Pallen M.J."/>
            <person name="Lok S."/>
            <person name="Yuen K.Y."/>
        </authorList>
    </citation>
    <scope>NUCLEOTIDE SEQUENCE [LARGE SCALE GENOMIC DNA]</scope>
    <source>
        <strain evidence="1 2">HLHK9</strain>
    </source>
</reference>
<dbReference type="KEGG" id="lhk:LHK_01234"/>
<dbReference type="AlphaFoldDB" id="C1D6Y5"/>
<dbReference type="STRING" id="557598.LHK_01234"/>
<evidence type="ECO:0000313" key="2">
    <source>
        <dbReference type="Proteomes" id="UP000002010"/>
    </source>
</evidence>
<dbReference type="EMBL" id="CP001154">
    <property type="protein sequence ID" value="ACO74225.1"/>
    <property type="molecule type" value="Genomic_DNA"/>
</dbReference>
<gene>
    <name evidence="1" type="ordered locus">LHK_01234</name>
</gene>
<organism evidence="1 2">
    <name type="scientific">Laribacter hongkongensis (strain HLHK9)</name>
    <dbReference type="NCBI Taxonomy" id="557598"/>
    <lineage>
        <taxon>Bacteria</taxon>
        <taxon>Pseudomonadati</taxon>
        <taxon>Pseudomonadota</taxon>
        <taxon>Betaproteobacteria</taxon>
        <taxon>Neisseriales</taxon>
        <taxon>Aquaspirillaceae</taxon>
        <taxon>Laribacter</taxon>
    </lineage>
</organism>
<evidence type="ECO:0000313" key="1">
    <source>
        <dbReference type="EMBL" id="ACO74225.1"/>
    </source>
</evidence>
<dbReference type="Proteomes" id="UP000002010">
    <property type="component" value="Chromosome"/>
</dbReference>
<name>C1D6Y5_LARHH</name>
<dbReference type="HOGENOM" id="CLU_3201464_0_0_4"/>